<dbReference type="eggNOG" id="COG1940">
    <property type="taxonomic scope" value="Bacteria"/>
</dbReference>
<dbReference type="Pfam" id="PF00480">
    <property type="entry name" value="ROK"/>
    <property type="match status" value="1"/>
</dbReference>
<dbReference type="Proteomes" id="UP000029692">
    <property type="component" value="Unassembled WGS sequence"/>
</dbReference>
<comment type="caution">
    <text evidence="2">The sequence shown here is derived from an EMBL/GenBank/DDBJ whole genome shotgun (WGS) entry which is preliminary data.</text>
</comment>
<dbReference type="PANTHER" id="PTHR18964:SF149">
    <property type="entry name" value="BIFUNCTIONAL UDP-N-ACETYLGLUCOSAMINE 2-EPIMERASE_N-ACETYLMANNOSAMINE KINASE"/>
    <property type="match status" value="1"/>
</dbReference>
<dbReference type="InterPro" id="IPR000600">
    <property type="entry name" value="ROK"/>
</dbReference>
<dbReference type="EMBL" id="JNUP01000049">
    <property type="protein sequence ID" value="KGE72639.1"/>
    <property type="molecule type" value="Genomic_DNA"/>
</dbReference>
<dbReference type="SUPFAM" id="SSF46785">
    <property type="entry name" value="Winged helix' DNA-binding domain"/>
    <property type="match status" value="1"/>
</dbReference>
<dbReference type="Gene3D" id="1.10.10.10">
    <property type="entry name" value="Winged helix-like DNA-binding domain superfamily/Winged helix DNA-binding domain"/>
    <property type="match status" value="1"/>
</dbReference>
<dbReference type="InterPro" id="IPR036390">
    <property type="entry name" value="WH_DNA-bd_sf"/>
</dbReference>
<dbReference type="CDD" id="cd23763">
    <property type="entry name" value="ASKHA_ATPase_ROK"/>
    <property type="match status" value="1"/>
</dbReference>
<reference evidence="2 3" key="1">
    <citation type="submission" date="2014-05" db="EMBL/GenBank/DDBJ databases">
        <title>De novo Genome Sequence of Spirocheata sp.</title>
        <authorList>
            <person name="Shivani Y."/>
            <person name="Subhash Y."/>
            <person name="Tushar L."/>
            <person name="Sasikala C."/>
            <person name="Ramana C.V."/>
        </authorList>
    </citation>
    <scope>NUCLEOTIDE SEQUENCE [LARGE SCALE GENOMIC DNA]</scope>
    <source>
        <strain evidence="2 3">JC230</strain>
    </source>
</reference>
<dbReference type="Gene3D" id="3.30.420.40">
    <property type="match status" value="2"/>
</dbReference>
<dbReference type="AlphaFoldDB" id="A0A098QY61"/>
<proteinExistence type="inferred from homology"/>
<accession>A0A098QY61</accession>
<keyword evidence="3" id="KW-1185">Reference proteome</keyword>
<protein>
    <recommendedName>
        <fullName evidence="4">ROK family transcriptional regulator</fullName>
    </recommendedName>
</protein>
<sequence length="323" mass="34990">MKDRNTRVVLEALRARKMGTVRFLAEQTGLSAVTVGSIIQELIHEGRVLPGELAPSEGGRPAQQFIFNGHFQHGLAVFSRELGGVDTLCFRVVDLLGGVVGRWDVPLGQITPENLEEQVAIILDEDPSIGALGFGVPGIELGGTIVALDYPAFRGVNLVERLTGRFARPVRVENDVNAAALGRGIQADARHSEVCIYFPRKYPPGAGIRVDGRLIKGARHFAGEVAWLPLGIAWGPELADSRDDFIAAAARVVVSLVAVVDPQSVVLYGEFLTPDYREGIIARCRKLLPRDMELPEILCPGDFSGDFEQGLIGITLELLDNPK</sequence>
<gene>
    <name evidence="2" type="ORF">DC28_06175</name>
</gene>
<evidence type="ECO:0000313" key="3">
    <source>
        <dbReference type="Proteomes" id="UP000029692"/>
    </source>
</evidence>
<evidence type="ECO:0000256" key="1">
    <source>
        <dbReference type="ARBA" id="ARBA00006479"/>
    </source>
</evidence>
<dbReference type="InterPro" id="IPR036388">
    <property type="entry name" value="WH-like_DNA-bd_sf"/>
</dbReference>
<comment type="similarity">
    <text evidence="1">Belongs to the ROK (NagC/XylR) family.</text>
</comment>
<dbReference type="SUPFAM" id="SSF53067">
    <property type="entry name" value="Actin-like ATPase domain"/>
    <property type="match status" value="1"/>
</dbReference>
<evidence type="ECO:0000313" key="2">
    <source>
        <dbReference type="EMBL" id="KGE72639.1"/>
    </source>
</evidence>
<dbReference type="STRING" id="1480694.DC28_06175"/>
<dbReference type="InterPro" id="IPR043129">
    <property type="entry name" value="ATPase_NBD"/>
</dbReference>
<evidence type="ECO:0008006" key="4">
    <source>
        <dbReference type="Google" id="ProtNLM"/>
    </source>
</evidence>
<dbReference type="PANTHER" id="PTHR18964">
    <property type="entry name" value="ROK (REPRESSOR, ORF, KINASE) FAMILY"/>
    <property type="match status" value="1"/>
</dbReference>
<organism evidence="2 3">
    <name type="scientific">Spirochaeta lutea</name>
    <dbReference type="NCBI Taxonomy" id="1480694"/>
    <lineage>
        <taxon>Bacteria</taxon>
        <taxon>Pseudomonadati</taxon>
        <taxon>Spirochaetota</taxon>
        <taxon>Spirochaetia</taxon>
        <taxon>Spirochaetales</taxon>
        <taxon>Spirochaetaceae</taxon>
        <taxon>Spirochaeta</taxon>
    </lineage>
</organism>
<name>A0A098QY61_9SPIO</name>